<dbReference type="Proteomes" id="UP000314983">
    <property type="component" value="Chromosome 1"/>
</dbReference>
<keyword evidence="1" id="KW-0732">Signal</keyword>
<proteinExistence type="predicted"/>
<reference evidence="7" key="2">
    <citation type="journal article" date="2017" name="Sci. Adv.">
        <title>A tail of two voltages: Proteomic comparison of the three electric organs of the electric eel.</title>
        <authorList>
            <person name="Traeger L.L."/>
            <person name="Sabat G."/>
            <person name="Barrett-Wilt G.A."/>
            <person name="Wells G.B."/>
            <person name="Sussman M.R."/>
        </authorList>
    </citation>
    <scope>NUCLEOTIDE SEQUENCE [LARGE SCALE GENOMIC DNA]</scope>
</reference>
<dbReference type="GO" id="GO:0006955">
    <property type="term" value="P:immune response"/>
    <property type="evidence" value="ECO:0007669"/>
    <property type="project" value="TreeGrafter"/>
</dbReference>
<evidence type="ECO:0000313" key="7">
    <source>
        <dbReference type="Proteomes" id="UP000314983"/>
    </source>
</evidence>
<evidence type="ECO:0000259" key="5">
    <source>
        <dbReference type="PROSITE" id="PS50835"/>
    </source>
</evidence>
<keyword evidence="2" id="KW-1015">Disulfide bond</keyword>
<evidence type="ECO:0000256" key="4">
    <source>
        <dbReference type="SAM" id="Phobius"/>
    </source>
</evidence>
<dbReference type="InterPro" id="IPR036179">
    <property type="entry name" value="Ig-like_dom_sf"/>
</dbReference>
<keyword evidence="4" id="KW-1133">Transmembrane helix</keyword>
<feature type="transmembrane region" description="Helical" evidence="4">
    <location>
        <begin position="549"/>
        <end position="570"/>
    </location>
</feature>
<keyword evidence="4" id="KW-0812">Transmembrane</keyword>
<dbReference type="InterPro" id="IPR003598">
    <property type="entry name" value="Ig_sub2"/>
</dbReference>
<keyword evidence="7" id="KW-1185">Reference proteome</keyword>
<reference evidence="6" key="5">
    <citation type="submission" date="2025-09" db="UniProtKB">
        <authorList>
            <consortium name="Ensembl"/>
        </authorList>
    </citation>
    <scope>IDENTIFICATION</scope>
</reference>
<accession>A0A4W4HEW1</accession>
<feature type="domain" description="Ig-like" evidence="5">
    <location>
        <begin position="452"/>
        <end position="538"/>
    </location>
</feature>
<dbReference type="InterPro" id="IPR050488">
    <property type="entry name" value="Ig_Fc_receptor"/>
</dbReference>
<name>A0A4W4HEW1_ELEEL</name>
<reference evidence="6" key="3">
    <citation type="submission" date="2020-05" db="EMBL/GenBank/DDBJ databases">
        <title>Electrophorus electricus (electric eel) genome, fEleEle1, primary haplotype.</title>
        <authorList>
            <person name="Myers G."/>
            <person name="Meyer A."/>
            <person name="Fedrigo O."/>
            <person name="Formenti G."/>
            <person name="Rhie A."/>
            <person name="Tracey A."/>
            <person name="Sims Y."/>
            <person name="Jarvis E.D."/>
        </authorList>
    </citation>
    <scope>NUCLEOTIDE SEQUENCE [LARGE SCALE GENOMIC DNA]</scope>
</reference>
<dbReference type="Pfam" id="PF13927">
    <property type="entry name" value="Ig_3"/>
    <property type="match status" value="1"/>
</dbReference>
<dbReference type="GO" id="GO:0004888">
    <property type="term" value="F:transmembrane signaling receptor activity"/>
    <property type="evidence" value="ECO:0007669"/>
    <property type="project" value="TreeGrafter"/>
</dbReference>
<dbReference type="InterPro" id="IPR013783">
    <property type="entry name" value="Ig-like_fold"/>
</dbReference>
<evidence type="ECO:0000313" key="6">
    <source>
        <dbReference type="Ensembl" id="ENSEEEP00000047195.2"/>
    </source>
</evidence>
<dbReference type="PANTHER" id="PTHR11481:SF58">
    <property type="entry name" value="ALLERGIN-1"/>
    <property type="match status" value="1"/>
</dbReference>
<dbReference type="GO" id="GO:0007166">
    <property type="term" value="P:cell surface receptor signaling pathway"/>
    <property type="evidence" value="ECO:0007669"/>
    <property type="project" value="TreeGrafter"/>
</dbReference>
<dbReference type="GO" id="GO:0009897">
    <property type="term" value="C:external side of plasma membrane"/>
    <property type="evidence" value="ECO:0007669"/>
    <property type="project" value="TreeGrafter"/>
</dbReference>
<dbReference type="Gene3D" id="2.60.40.10">
    <property type="entry name" value="Immunoglobulins"/>
    <property type="match status" value="5"/>
</dbReference>
<protein>
    <recommendedName>
        <fullName evidence="5">Ig-like domain-containing protein</fullName>
    </recommendedName>
</protein>
<dbReference type="STRING" id="8005.ENSEEEP00000047195"/>
<sequence>MVDSGTNLTLHCEAKISYSSVKPALTFRLLLDGKIIYSKNTSDTMLELNLAPARASNSGFYKCEIRIRNKEMSSETQRLTISGLQTPTLRVHPSTVYEGDEVTATCSAPQETGSISFHFYKDSEYITLVQSSSNSTATAIVKVFKLGNIHMYCNYQLSMSHTTALSSNSNTVEVSVKELGITPLIGIWPQLNIVEGDRVSISCNVSHYTRNDVEIFLTKDKLLHKDHTSFRHSFQAKVEDSGDYVCKTEKGNVQKTTSAKLDVAILFSTPVLNMAPVEVFERQNFTLSCKSSTNTQRKPNVNYSLYKEQHRLKSGHSLSLTASQANNGRYFCVAEAKEIRKTSTQLTVTAKVPVSTPVIRVVGRVILGRPFKLVCESKLGMLPITFTLLRDNKFEAEVNVTGPFRRALFNISSIPSRQDVHSFVCQARNQAPQIIRLSQPLDAPVIETVSKPVLTLDPKGYTVTEGMNLTLCCSVHQGTAPFTFAFYRDGATSPFFNTSSSRKQGSYTIESVRRDHGGGYYCQASNEANETKRSDSVPFGVNLAGWKKAAIAALCFLLLLVIVIILILFLKKAQAPRHTKRTKELSVKSTRPKSGDPMRVSLTLDFEENNAVNGTPSVMGQNVWSKNVSSSESDNQSSEEEEQCEMLQYTEPPPTQEVDTIPAPEQDTVTGEAEVPDCKQDTVDEPQSSALAYVQLNHSEQKPV</sequence>
<dbReference type="SUPFAM" id="SSF48726">
    <property type="entry name" value="Immunoglobulin"/>
    <property type="match status" value="5"/>
</dbReference>
<feature type="region of interest" description="Disordered" evidence="3">
    <location>
        <begin position="580"/>
        <end position="599"/>
    </location>
</feature>
<dbReference type="Pfam" id="PF13895">
    <property type="entry name" value="Ig_2"/>
    <property type="match status" value="2"/>
</dbReference>
<evidence type="ECO:0000256" key="2">
    <source>
        <dbReference type="ARBA" id="ARBA00023157"/>
    </source>
</evidence>
<dbReference type="SMART" id="SM00408">
    <property type="entry name" value="IGc2"/>
    <property type="match status" value="2"/>
</dbReference>
<dbReference type="InterPro" id="IPR007110">
    <property type="entry name" value="Ig-like_dom"/>
</dbReference>
<dbReference type="PROSITE" id="PS50835">
    <property type="entry name" value="IG_LIKE"/>
    <property type="match status" value="4"/>
</dbReference>
<reference evidence="6" key="4">
    <citation type="submission" date="2025-08" db="UniProtKB">
        <authorList>
            <consortium name="Ensembl"/>
        </authorList>
    </citation>
    <scope>IDENTIFICATION</scope>
</reference>
<dbReference type="PANTHER" id="PTHR11481">
    <property type="entry name" value="IMMUNOGLOBULIN FC RECEPTOR"/>
    <property type="match status" value="1"/>
</dbReference>
<dbReference type="SMART" id="SM00409">
    <property type="entry name" value="IG"/>
    <property type="match status" value="5"/>
</dbReference>
<dbReference type="InterPro" id="IPR003599">
    <property type="entry name" value="Ig_sub"/>
</dbReference>
<feature type="domain" description="Ig-like" evidence="5">
    <location>
        <begin position="270"/>
        <end position="349"/>
    </location>
</feature>
<feature type="compositionally biased region" description="Polar residues" evidence="3">
    <location>
        <begin position="611"/>
        <end position="628"/>
    </location>
</feature>
<evidence type="ECO:0000256" key="1">
    <source>
        <dbReference type="ARBA" id="ARBA00022729"/>
    </source>
</evidence>
<dbReference type="AlphaFoldDB" id="A0A4W4HEW1"/>
<gene>
    <name evidence="6" type="primary">PECAM1</name>
</gene>
<feature type="domain" description="Ig-like" evidence="5">
    <location>
        <begin position="1"/>
        <end position="80"/>
    </location>
</feature>
<organism evidence="6 7">
    <name type="scientific">Electrophorus electricus</name>
    <name type="common">Electric eel</name>
    <name type="synonym">Gymnotus electricus</name>
    <dbReference type="NCBI Taxonomy" id="8005"/>
    <lineage>
        <taxon>Eukaryota</taxon>
        <taxon>Metazoa</taxon>
        <taxon>Chordata</taxon>
        <taxon>Craniata</taxon>
        <taxon>Vertebrata</taxon>
        <taxon>Euteleostomi</taxon>
        <taxon>Actinopterygii</taxon>
        <taxon>Neopterygii</taxon>
        <taxon>Teleostei</taxon>
        <taxon>Ostariophysi</taxon>
        <taxon>Gymnotiformes</taxon>
        <taxon>Gymnotoidei</taxon>
        <taxon>Gymnotidae</taxon>
        <taxon>Electrophorus</taxon>
    </lineage>
</organism>
<reference evidence="7" key="1">
    <citation type="journal article" date="2014" name="Science">
        <title>Nonhuman genetics. Genomic basis for the convergent evolution of electric organs.</title>
        <authorList>
            <person name="Gallant J.R."/>
            <person name="Traeger L.L."/>
            <person name="Volkening J.D."/>
            <person name="Moffett H."/>
            <person name="Chen P.H."/>
            <person name="Novina C.D."/>
            <person name="Phillips G.N.Jr."/>
            <person name="Anand R."/>
            <person name="Wells G.B."/>
            <person name="Pinch M."/>
            <person name="Guth R."/>
            <person name="Unguez G.A."/>
            <person name="Albert J.S."/>
            <person name="Zakon H.H."/>
            <person name="Samanta M.P."/>
            <person name="Sussman M.R."/>
        </authorList>
    </citation>
    <scope>NUCLEOTIDE SEQUENCE [LARGE SCALE GENOMIC DNA]</scope>
</reference>
<feature type="domain" description="Ig-like" evidence="5">
    <location>
        <begin position="183"/>
        <end position="262"/>
    </location>
</feature>
<feature type="region of interest" description="Disordered" evidence="3">
    <location>
        <begin position="611"/>
        <end position="689"/>
    </location>
</feature>
<dbReference type="OMA" id="FLSCDYE"/>
<dbReference type="GeneTree" id="ENSGT01140000282577"/>
<evidence type="ECO:0000256" key="3">
    <source>
        <dbReference type="SAM" id="MobiDB-lite"/>
    </source>
</evidence>
<keyword evidence="4" id="KW-0472">Membrane</keyword>
<dbReference type="Ensembl" id="ENSEEET00000047716.2">
    <property type="protein sequence ID" value="ENSEEEP00000047195.2"/>
    <property type="gene ID" value="ENSEEEG00000022221.2"/>
</dbReference>